<protein>
    <submittedName>
        <fullName evidence="1">Ribonuclease H-like domain</fullName>
    </submittedName>
</protein>
<sequence>MRRKKNSKGGNTSNLKSHLRYKHPNLYSEYLKIDGNSTITTFEDQEYNIDDPVLINPQRNLASDSQGSQASISKGIFKQSKLKVYHPLDKKIIEKYKHAIAVWMCADMQPFNSVEKKGFKHLLSVLCPSFEPPIRKYYSDHKIPQLYEDVKNCIKEKLKGVSYLALTTDCWTSGNGHPFIGLTAHIINEEWEFESFCLSCTSLNIDHNSFNIKNSIKQILHNWDIDESKIASITTDCGSNILKAVELISFNYISCFGHVLNTGVTNAFSLQPYKYCTENAVKVRSVFHYSSKMKRALLNEQTNLDLLPLVPPSSSNTRWCSLLPCLKFLNTQNEALKNILICTKHQQILPTFNQLKLIERILHIMDPLEQLSQALA</sequence>
<dbReference type="PANTHER" id="PTHR46481">
    <property type="entry name" value="ZINC FINGER BED DOMAIN-CONTAINING PROTEIN 4"/>
    <property type="match status" value="1"/>
</dbReference>
<name>A0A5E4N730_9HEMI</name>
<dbReference type="SUPFAM" id="SSF53098">
    <property type="entry name" value="Ribonuclease H-like"/>
    <property type="match status" value="1"/>
</dbReference>
<dbReference type="InterPro" id="IPR012337">
    <property type="entry name" value="RNaseH-like_sf"/>
</dbReference>
<gene>
    <name evidence="1" type="ORF">CINCED_3A018852</name>
</gene>
<dbReference type="AlphaFoldDB" id="A0A5E4N730"/>
<accession>A0A5E4N730</accession>
<reference evidence="1 2" key="1">
    <citation type="submission" date="2019-08" db="EMBL/GenBank/DDBJ databases">
        <authorList>
            <person name="Alioto T."/>
            <person name="Alioto T."/>
            <person name="Gomez Garrido J."/>
        </authorList>
    </citation>
    <scope>NUCLEOTIDE SEQUENCE [LARGE SCALE GENOMIC DNA]</scope>
</reference>
<organism evidence="1 2">
    <name type="scientific">Cinara cedri</name>
    <dbReference type="NCBI Taxonomy" id="506608"/>
    <lineage>
        <taxon>Eukaryota</taxon>
        <taxon>Metazoa</taxon>
        <taxon>Ecdysozoa</taxon>
        <taxon>Arthropoda</taxon>
        <taxon>Hexapoda</taxon>
        <taxon>Insecta</taxon>
        <taxon>Pterygota</taxon>
        <taxon>Neoptera</taxon>
        <taxon>Paraneoptera</taxon>
        <taxon>Hemiptera</taxon>
        <taxon>Sternorrhyncha</taxon>
        <taxon>Aphidomorpha</taxon>
        <taxon>Aphidoidea</taxon>
        <taxon>Aphididae</taxon>
        <taxon>Lachninae</taxon>
        <taxon>Cinara</taxon>
    </lineage>
</organism>
<evidence type="ECO:0000313" key="1">
    <source>
        <dbReference type="EMBL" id="VVC38958.1"/>
    </source>
</evidence>
<proteinExistence type="predicted"/>
<evidence type="ECO:0000313" key="2">
    <source>
        <dbReference type="Proteomes" id="UP000325440"/>
    </source>
</evidence>
<dbReference type="EMBL" id="CABPRJ010001528">
    <property type="protein sequence ID" value="VVC38958.1"/>
    <property type="molecule type" value="Genomic_DNA"/>
</dbReference>
<dbReference type="PANTHER" id="PTHR46481:SF9">
    <property type="entry name" value="ZINC FINGER BED DOMAIN-CONTAINING PROTEIN 1-LIKE"/>
    <property type="match status" value="1"/>
</dbReference>
<dbReference type="Proteomes" id="UP000325440">
    <property type="component" value="Unassembled WGS sequence"/>
</dbReference>
<keyword evidence="2" id="KW-1185">Reference proteome</keyword>
<dbReference type="OrthoDB" id="1607513at2759"/>
<dbReference type="SUPFAM" id="SSF140996">
    <property type="entry name" value="Hermes dimerisation domain"/>
    <property type="match status" value="1"/>
</dbReference>
<dbReference type="InterPro" id="IPR052035">
    <property type="entry name" value="ZnF_BED_domain_contain"/>
</dbReference>